<sequence>MFSRTVIVLFLTALSISCGQAWVVQMHHENYEPLYPAILDFNHEYMGPRDDMGSLPASYENLVNKLYNYLVSPKDKYLKVLSRTSFTFERTPGYDESDSMYKFLKRTSVKDILKLPDMRSRFVFTVIQVALNRLVESCNDLEMTIDPLIINDESTPLENVIGLNTEESQLNMKVIMLEVKTEKLVLQDLQNRVNFYMKQVLYASHFPKKIGGLSLQGLLRYTASAMTSVRGSWIEWKTLSHYSKPN</sequence>
<accession>A0JCW2</accession>
<reference evidence="2" key="1">
    <citation type="submission" date="2007-01" db="EMBL/GenBank/DDBJ databases">
        <title>Direct Submission.</title>
        <authorList>
            <person name="Desjardins C.A."/>
            <person name="Gundersen-Rindal D.E."/>
            <person name="Hostetler J.B."/>
            <person name="Tallon L.J."/>
            <person name="Utterback T.R."/>
            <person name="Fuester R.W."/>
            <person name="Schatz M.C."/>
            <person name="Pedroni M.J."/>
            <person name="Fadrosh D.W."/>
            <person name="Haas B.J."/>
            <person name="Toms B.S."/>
            <person name="Chen D."/>
            <person name="Nene V."/>
        </authorList>
    </citation>
    <scope>NUCLEOTIDE SEQUENCE</scope>
</reference>
<keyword evidence="1" id="KW-0732">Signal</keyword>
<evidence type="ECO:0000256" key="1">
    <source>
        <dbReference type="SAM" id="SignalP"/>
    </source>
</evidence>
<protein>
    <submittedName>
        <fullName evidence="2">Uncharacterized protein</fullName>
    </submittedName>
</protein>
<proteinExistence type="predicted"/>
<evidence type="ECO:0000313" key="2">
    <source>
        <dbReference type="EMBL" id="ABK57027.1"/>
    </source>
</evidence>
<organism evidence="2">
    <name type="scientific">Glyptapanteles indiensis</name>
    <name type="common">Parasitoid wasp</name>
    <dbReference type="NCBI Taxonomy" id="92994"/>
    <lineage>
        <taxon>Eukaryota</taxon>
        <taxon>Metazoa</taxon>
        <taxon>Ecdysozoa</taxon>
        <taxon>Arthropoda</taxon>
        <taxon>Hexapoda</taxon>
        <taxon>Insecta</taxon>
        <taxon>Pterygota</taxon>
        <taxon>Neoptera</taxon>
        <taxon>Endopterygota</taxon>
        <taxon>Hymenoptera</taxon>
        <taxon>Apocrita</taxon>
        <taxon>Ichneumonoidea</taxon>
        <taxon>Braconidae</taxon>
        <taxon>Microgastrinae</taxon>
        <taxon>Glyptapanteles</taxon>
    </lineage>
</organism>
<name>A0JCW2_GLYIN</name>
<gene>
    <name evidence="2" type="ORF">GIP_L1_00410</name>
</gene>
<dbReference type="AlphaFoldDB" id="A0JCW2"/>
<feature type="chain" id="PRO_5002625264" evidence="1">
    <location>
        <begin position="22"/>
        <end position="246"/>
    </location>
</feature>
<dbReference type="PROSITE" id="PS51257">
    <property type="entry name" value="PROKAR_LIPOPROTEIN"/>
    <property type="match status" value="1"/>
</dbReference>
<feature type="signal peptide" evidence="1">
    <location>
        <begin position="1"/>
        <end position="21"/>
    </location>
</feature>
<dbReference type="EMBL" id="AC191960">
    <property type="protein sequence ID" value="ABK57027.1"/>
    <property type="molecule type" value="Genomic_DNA"/>
</dbReference>